<accession>A0A502GDM9</accession>
<dbReference type="EMBL" id="RCZP01000003">
    <property type="protein sequence ID" value="TPG59618.1"/>
    <property type="molecule type" value="Genomic_DNA"/>
</dbReference>
<keyword evidence="4" id="KW-1185">Reference proteome</keyword>
<evidence type="ECO:0000313" key="3">
    <source>
        <dbReference type="EMBL" id="TPG59618.1"/>
    </source>
</evidence>
<keyword evidence="2" id="KW-0732">Signal</keyword>
<dbReference type="PROSITE" id="PS51257">
    <property type="entry name" value="PROKAR_LIPOPROTEIN"/>
    <property type="match status" value="1"/>
</dbReference>
<feature type="signal peptide" evidence="2">
    <location>
        <begin position="1"/>
        <end position="19"/>
    </location>
</feature>
<feature type="chain" id="PRO_5021362955" description="Lipoprotein" evidence="2">
    <location>
        <begin position="20"/>
        <end position="170"/>
    </location>
</feature>
<name>A0A502GDM9_9PROT</name>
<comment type="caution">
    <text evidence="3">The sequence shown here is derived from an EMBL/GenBank/DDBJ whole genome shotgun (WGS) entry which is preliminary data.</text>
</comment>
<organism evidence="3 4">
    <name type="scientific">Muricoccus nepalensis</name>
    <dbReference type="NCBI Taxonomy" id="1854500"/>
    <lineage>
        <taxon>Bacteria</taxon>
        <taxon>Pseudomonadati</taxon>
        <taxon>Pseudomonadota</taxon>
        <taxon>Alphaproteobacteria</taxon>
        <taxon>Acetobacterales</taxon>
        <taxon>Roseomonadaceae</taxon>
        <taxon>Muricoccus</taxon>
    </lineage>
</organism>
<dbReference type="Proteomes" id="UP000317078">
    <property type="component" value="Unassembled WGS sequence"/>
</dbReference>
<protein>
    <recommendedName>
        <fullName evidence="5">Lipoprotein</fullName>
    </recommendedName>
</protein>
<proteinExistence type="predicted"/>
<evidence type="ECO:0008006" key="5">
    <source>
        <dbReference type="Google" id="ProtNLM"/>
    </source>
</evidence>
<feature type="region of interest" description="Disordered" evidence="1">
    <location>
        <begin position="73"/>
        <end position="93"/>
    </location>
</feature>
<gene>
    <name evidence="3" type="ORF">EAH89_05080</name>
</gene>
<dbReference type="AlphaFoldDB" id="A0A502GDM9"/>
<dbReference type="OrthoDB" id="7272973at2"/>
<reference evidence="3 4" key="1">
    <citation type="journal article" date="2019" name="Environ. Microbiol.">
        <title>Species interactions and distinct microbial communities in high Arctic permafrost affected cryosols are associated with the CH4 and CO2 gas fluxes.</title>
        <authorList>
            <person name="Altshuler I."/>
            <person name="Hamel J."/>
            <person name="Turney S."/>
            <person name="Magnuson E."/>
            <person name="Levesque R."/>
            <person name="Greer C."/>
            <person name="Whyte L.G."/>
        </authorList>
    </citation>
    <scope>NUCLEOTIDE SEQUENCE [LARGE SCALE GENOMIC DNA]</scope>
    <source>
        <strain evidence="3 4">S9.3B</strain>
    </source>
</reference>
<dbReference type="RefSeq" id="WP_140881712.1">
    <property type="nucleotide sequence ID" value="NZ_RCZP01000003.1"/>
</dbReference>
<evidence type="ECO:0000256" key="2">
    <source>
        <dbReference type="SAM" id="SignalP"/>
    </source>
</evidence>
<evidence type="ECO:0000313" key="4">
    <source>
        <dbReference type="Proteomes" id="UP000317078"/>
    </source>
</evidence>
<evidence type="ECO:0000256" key="1">
    <source>
        <dbReference type="SAM" id="MobiDB-lite"/>
    </source>
</evidence>
<sequence length="170" mass="17410">MRRAAWLLLPLLLAACQSAPPPAPVAAPRAARPAPRPVPARVEGAWSFGVAGDRCTAQVAHREATLGITAGPGKEVTFSAASPGRRAGGRPRIVFRGEDGSWEAPARGSGRAALATIPLDERGEAYIRDLLGGGTASVQGSGAELPALGVPDAGVSGRDWYGCVARVAER</sequence>